<keyword evidence="2" id="KW-1185">Reference proteome</keyword>
<name>A0ABT5W1R7_9BACT</name>
<proteinExistence type="predicted"/>
<dbReference type="InterPro" id="IPR029062">
    <property type="entry name" value="Class_I_gatase-like"/>
</dbReference>
<dbReference type="GO" id="GO:0016829">
    <property type="term" value="F:lyase activity"/>
    <property type="evidence" value="ECO:0007669"/>
    <property type="project" value="UniProtKB-KW"/>
</dbReference>
<dbReference type="NCBIfam" id="NF008747">
    <property type="entry name" value="PRK11780.1"/>
    <property type="match status" value="1"/>
</dbReference>
<gene>
    <name evidence="1" type="primary">elbB</name>
    <name evidence="1" type="ORF">L3049_21240</name>
</gene>
<dbReference type="PIRSF" id="PIRSF006320">
    <property type="entry name" value="Elb2"/>
    <property type="match status" value="1"/>
</dbReference>
<keyword evidence="1" id="KW-0456">Lyase</keyword>
<reference evidence="1 2" key="1">
    <citation type="submission" date="2022-01" db="EMBL/GenBank/DDBJ databases">
        <title>Labilibaculum sp. nov, a marine bacterium isolated from Antarctica.</title>
        <authorList>
            <person name="Dai W."/>
        </authorList>
    </citation>
    <scope>NUCLEOTIDE SEQUENCE [LARGE SCALE GENOMIC DNA]</scope>
    <source>
        <strain evidence="1 2">DW002</strain>
    </source>
</reference>
<sequence length="219" mass="23281">MNSKKKFAVILAGSGVYDGSEIHEATLALYAISKNGGEYQIFAPNIDQHHVVNHLTGEEMAETRNVLVEAARIARGNIKDLKEFKAGDFDAILFPGGFGVAKNLCSLAFDGADCNVDSGIENVLREMHKAAKPIAALCIAPALIAKVISNVEVTIGQDAGTAEAITQMGAIHVNTNHGEIVFDKENKIVTTPCYMLDATIAQIGEGAEKVVKTIMALSI</sequence>
<dbReference type="PANTHER" id="PTHR10224">
    <property type="entry name" value="ES1 PROTEIN HOMOLOG, MITOCHONDRIAL"/>
    <property type="match status" value="1"/>
</dbReference>
<dbReference type="Gene3D" id="3.40.50.880">
    <property type="match status" value="1"/>
</dbReference>
<dbReference type="EC" id="4.2.1.-" evidence="1"/>
<evidence type="ECO:0000313" key="2">
    <source>
        <dbReference type="Proteomes" id="UP001528920"/>
    </source>
</evidence>
<dbReference type="Proteomes" id="UP001528920">
    <property type="component" value="Unassembled WGS sequence"/>
</dbReference>
<dbReference type="EMBL" id="JAKJSC010000012">
    <property type="protein sequence ID" value="MDE5420524.1"/>
    <property type="molecule type" value="Genomic_DNA"/>
</dbReference>
<dbReference type="RefSeq" id="WP_275111855.1">
    <property type="nucleotide sequence ID" value="NZ_JAKJSC010000012.1"/>
</dbReference>
<comment type="caution">
    <text evidence="1">The sequence shown here is derived from an EMBL/GenBank/DDBJ whole genome shotgun (WGS) entry which is preliminary data.</text>
</comment>
<dbReference type="SUPFAM" id="SSF52317">
    <property type="entry name" value="Class I glutamine amidotransferase-like"/>
    <property type="match status" value="1"/>
</dbReference>
<organism evidence="1 2">
    <name type="scientific">Paralabilibaculum antarcticum</name>
    <dbReference type="NCBI Taxonomy" id="2912572"/>
    <lineage>
        <taxon>Bacteria</taxon>
        <taxon>Pseudomonadati</taxon>
        <taxon>Bacteroidota</taxon>
        <taxon>Bacteroidia</taxon>
        <taxon>Marinilabiliales</taxon>
        <taxon>Marinifilaceae</taxon>
        <taxon>Paralabilibaculum</taxon>
    </lineage>
</organism>
<dbReference type="InterPro" id="IPR026041">
    <property type="entry name" value="ElbB"/>
</dbReference>
<protein>
    <submittedName>
        <fullName evidence="1">Isoprenoid biosynthesis glyoxalase ElbB</fullName>
        <ecNumber evidence="1">4.2.1.-</ecNumber>
    </submittedName>
</protein>
<accession>A0ABT5W1R7</accession>
<dbReference type="CDD" id="cd03133">
    <property type="entry name" value="GATase1_ES1"/>
    <property type="match status" value="1"/>
</dbReference>
<dbReference type="PANTHER" id="PTHR10224:SF12">
    <property type="entry name" value="GLYOXALASE ELBB"/>
    <property type="match status" value="1"/>
</dbReference>
<evidence type="ECO:0000313" key="1">
    <source>
        <dbReference type="EMBL" id="MDE5420524.1"/>
    </source>
</evidence>